<sequence>MSDKKSAKSIQVQGKAKSKNKGNEGAPCPFLCNMVPTNVPDPGKAQTILHPRKDVFVLKVAKVGAMGDRRCKMELELVTPKGMERKAPGRVDTRETQCDPEPCTCCCQKSRKPKKRK</sequence>
<dbReference type="EMBL" id="CM046131">
    <property type="protein sequence ID" value="KAI8430808.1"/>
    <property type="molecule type" value="Genomic_DNA"/>
</dbReference>
<reference evidence="1 2" key="1">
    <citation type="journal article" date="2022" name="Genome Biol. Evol.">
        <title>The Spruce Budworm Genome: Reconstructing the Evolutionary History of Antifreeze Proteins.</title>
        <authorList>
            <person name="Beliveau C."/>
            <person name="Gagne P."/>
            <person name="Picq S."/>
            <person name="Vernygora O."/>
            <person name="Keeling C.I."/>
            <person name="Pinkney K."/>
            <person name="Doucet D."/>
            <person name="Wen F."/>
            <person name="Johnston J.S."/>
            <person name="Maaroufi H."/>
            <person name="Boyle B."/>
            <person name="Laroche J."/>
            <person name="Dewar K."/>
            <person name="Juretic N."/>
            <person name="Blackburn G."/>
            <person name="Nisole A."/>
            <person name="Brunet B."/>
            <person name="Brandao M."/>
            <person name="Lumley L."/>
            <person name="Duan J."/>
            <person name="Quan G."/>
            <person name="Lucarotti C.J."/>
            <person name="Roe A.D."/>
            <person name="Sperling F.A.H."/>
            <person name="Levesque R.C."/>
            <person name="Cusson M."/>
        </authorList>
    </citation>
    <scope>NUCLEOTIDE SEQUENCE [LARGE SCALE GENOMIC DNA]</scope>
    <source>
        <strain evidence="1">Glfc:IPQL:Cfum</strain>
    </source>
</reference>
<accession>A0ACC0K3M9</accession>
<evidence type="ECO:0000313" key="1">
    <source>
        <dbReference type="EMBL" id="KAI8430808.1"/>
    </source>
</evidence>
<evidence type="ECO:0000313" key="2">
    <source>
        <dbReference type="Proteomes" id="UP001064048"/>
    </source>
</evidence>
<keyword evidence="2" id="KW-1185">Reference proteome</keyword>
<dbReference type="Proteomes" id="UP001064048">
    <property type="component" value="Chromosome Z"/>
</dbReference>
<name>A0ACC0K3M9_CHOFU</name>
<proteinExistence type="predicted"/>
<comment type="caution">
    <text evidence="1">The sequence shown here is derived from an EMBL/GenBank/DDBJ whole genome shotgun (WGS) entry which is preliminary data.</text>
</comment>
<organism evidence="1 2">
    <name type="scientific">Choristoneura fumiferana</name>
    <name type="common">Spruce budworm moth</name>
    <name type="synonym">Archips fumiferana</name>
    <dbReference type="NCBI Taxonomy" id="7141"/>
    <lineage>
        <taxon>Eukaryota</taxon>
        <taxon>Metazoa</taxon>
        <taxon>Ecdysozoa</taxon>
        <taxon>Arthropoda</taxon>
        <taxon>Hexapoda</taxon>
        <taxon>Insecta</taxon>
        <taxon>Pterygota</taxon>
        <taxon>Neoptera</taxon>
        <taxon>Endopterygota</taxon>
        <taxon>Lepidoptera</taxon>
        <taxon>Glossata</taxon>
        <taxon>Ditrysia</taxon>
        <taxon>Tortricoidea</taxon>
        <taxon>Tortricidae</taxon>
        <taxon>Tortricinae</taxon>
        <taxon>Choristoneura</taxon>
    </lineage>
</organism>
<gene>
    <name evidence="1" type="ORF">MSG28_000963</name>
</gene>
<protein>
    <submittedName>
        <fullName evidence="1">Uncharacterized protein</fullName>
    </submittedName>
</protein>